<keyword evidence="14" id="KW-1185">Reference proteome</keyword>
<dbReference type="SUPFAM" id="SSF48019">
    <property type="entry name" value="post-AAA+ oligomerization domain-like"/>
    <property type="match status" value="1"/>
</dbReference>
<dbReference type="Pfam" id="PF13177">
    <property type="entry name" value="DNA_pol3_delta2"/>
    <property type="match status" value="1"/>
</dbReference>
<feature type="domain" description="AAA+ ATPase" evidence="12">
    <location>
        <begin position="38"/>
        <end position="168"/>
    </location>
</feature>
<dbReference type="Proteomes" id="UP000275348">
    <property type="component" value="Unassembled WGS sequence"/>
</dbReference>
<dbReference type="InterPro" id="IPR005790">
    <property type="entry name" value="DNA_polIII_delta"/>
</dbReference>
<comment type="subunit">
    <text evidence="11">DNA polymerase III contains a core (composed of alpha, epsilon and theta chains) that associates with a tau subunit. This core dimerizes to form the POLIII' complex. PolIII' associates with the gamma complex (composed of gamma, delta, delta', psi and chi chains) and with the beta chain to form the complete DNA polymerase III complex.</text>
</comment>
<dbReference type="CDD" id="cd00009">
    <property type="entry name" value="AAA"/>
    <property type="match status" value="1"/>
</dbReference>
<dbReference type="SMART" id="SM00382">
    <property type="entry name" value="AAA"/>
    <property type="match status" value="1"/>
</dbReference>
<dbReference type="Gene3D" id="1.10.8.60">
    <property type="match status" value="1"/>
</dbReference>
<dbReference type="InterPro" id="IPR001270">
    <property type="entry name" value="ClpA/B"/>
</dbReference>
<dbReference type="CDD" id="cd18137">
    <property type="entry name" value="HLD_clamp_pol_III_gamma_tau"/>
    <property type="match status" value="1"/>
</dbReference>
<proteinExistence type="inferred from homology"/>
<dbReference type="GO" id="GO:0006261">
    <property type="term" value="P:DNA-templated DNA replication"/>
    <property type="evidence" value="ECO:0007669"/>
    <property type="project" value="TreeGrafter"/>
</dbReference>
<organism evidence="13 14">
    <name type="scientific">Faecalibacter macacae</name>
    <dbReference type="NCBI Taxonomy" id="1859289"/>
    <lineage>
        <taxon>Bacteria</taxon>
        <taxon>Pseudomonadati</taxon>
        <taxon>Bacteroidota</taxon>
        <taxon>Flavobacteriia</taxon>
        <taxon>Flavobacteriales</taxon>
        <taxon>Weeksellaceae</taxon>
        <taxon>Faecalibacter</taxon>
    </lineage>
</organism>
<evidence type="ECO:0000256" key="8">
    <source>
        <dbReference type="ARBA" id="ARBA00022840"/>
    </source>
</evidence>
<keyword evidence="5" id="KW-0479">Metal-binding</keyword>
<evidence type="ECO:0000256" key="4">
    <source>
        <dbReference type="ARBA" id="ARBA00022705"/>
    </source>
</evidence>
<keyword evidence="6 11" id="KW-0547">Nucleotide-binding</keyword>
<evidence type="ECO:0000313" key="13">
    <source>
        <dbReference type="EMBL" id="RLZ11904.1"/>
    </source>
</evidence>
<dbReference type="OrthoDB" id="9810148at2"/>
<dbReference type="GO" id="GO:0003887">
    <property type="term" value="F:DNA-directed DNA polymerase activity"/>
    <property type="evidence" value="ECO:0007669"/>
    <property type="project" value="UniProtKB-KW"/>
</dbReference>
<evidence type="ECO:0000256" key="5">
    <source>
        <dbReference type="ARBA" id="ARBA00022723"/>
    </source>
</evidence>
<dbReference type="InterPro" id="IPR050238">
    <property type="entry name" value="DNA_Rep/Repair_Clamp_Loader"/>
</dbReference>
<keyword evidence="4 11" id="KW-0235">DNA replication</keyword>
<evidence type="ECO:0000256" key="2">
    <source>
        <dbReference type="ARBA" id="ARBA00022679"/>
    </source>
</evidence>
<dbReference type="GO" id="GO:0005524">
    <property type="term" value="F:ATP binding"/>
    <property type="evidence" value="ECO:0007669"/>
    <property type="project" value="UniProtKB-KW"/>
</dbReference>
<dbReference type="InterPro" id="IPR003593">
    <property type="entry name" value="AAA+_ATPase"/>
</dbReference>
<comment type="similarity">
    <text evidence="1 11">Belongs to the DnaX/STICHEL family.</text>
</comment>
<dbReference type="RefSeq" id="WP_121933713.1">
    <property type="nucleotide sequence ID" value="NZ_RDOJ01000003.1"/>
</dbReference>
<evidence type="ECO:0000256" key="1">
    <source>
        <dbReference type="ARBA" id="ARBA00006360"/>
    </source>
</evidence>
<evidence type="ECO:0000256" key="7">
    <source>
        <dbReference type="ARBA" id="ARBA00022833"/>
    </source>
</evidence>
<accession>A0A3L9MKW7</accession>
<dbReference type="InterPro" id="IPR012763">
    <property type="entry name" value="DNA_pol_III_sug/sutau_N"/>
</dbReference>
<keyword evidence="2 11" id="KW-0808">Transferase</keyword>
<evidence type="ECO:0000256" key="9">
    <source>
        <dbReference type="ARBA" id="ARBA00022932"/>
    </source>
</evidence>
<dbReference type="EMBL" id="RDOJ01000003">
    <property type="protein sequence ID" value="RLZ11904.1"/>
    <property type="molecule type" value="Genomic_DNA"/>
</dbReference>
<keyword evidence="8 11" id="KW-0067">ATP-binding</keyword>
<protein>
    <recommendedName>
        <fullName evidence="11">DNA polymerase III subunit gamma/tau</fullName>
        <ecNumber evidence="11">2.7.7.7</ecNumber>
    </recommendedName>
</protein>
<dbReference type="Pfam" id="PF22608">
    <property type="entry name" value="DNAX_ATPase_lid"/>
    <property type="match status" value="1"/>
</dbReference>
<name>A0A3L9MKW7_9FLAO</name>
<dbReference type="NCBIfam" id="TIGR02397">
    <property type="entry name" value="dnaX_nterm"/>
    <property type="match status" value="1"/>
</dbReference>
<dbReference type="SUPFAM" id="SSF52540">
    <property type="entry name" value="P-loop containing nucleoside triphosphate hydrolases"/>
    <property type="match status" value="1"/>
</dbReference>
<dbReference type="EC" id="2.7.7.7" evidence="11"/>
<comment type="catalytic activity">
    <reaction evidence="10 11">
        <text>DNA(n) + a 2'-deoxyribonucleoside 5'-triphosphate = DNA(n+1) + diphosphate</text>
        <dbReference type="Rhea" id="RHEA:22508"/>
        <dbReference type="Rhea" id="RHEA-COMP:17339"/>
        <dbReference type="Rhea" id="RHEA-COMP:17340"/>
        <dbReference type="ChEBI" id="CHEBI:33019"/>
        <dbReference type="ChEBI" id="CHEBI:61560"/>
        <dbReference type="ChEBI" id="CHEBI:173112"/>
        <dbReference type="EC" id="2.7.7.7"/>
    </reaction>
</comment>
<comment type="function">
    <text evidence="11">DNA polymerase III is a complex, multichain enzyme responsible for most of the replicative synthesis in bacteria. This DNA polymerase also exhibits 3' to 5' exonuclease activity.</text>
</comment>
<dbReference type="GO" id="GO:0003677">
    <property type="term" value="F:DNA binding"/>
    <property type="evidence" value="ECO:0007669"/>
    <property type="project" value="InterPro"/>
</dbReference>
<dbReference type="InterPro" id="IPR008921">
    <property type="entry name" value="DNA_pol3_clamp-load_cplx_C"/>
</dbReference>
<evidence type="ECO:0000256" key="6">
    <source>
        <dbReference type="ARBA" id="ARBA00022741"/>
    </source>
</evidence>
<dbReference type="GO" id="GO:0046872">
    <property type="term" value="F:metal ion binding"/>
    <property type="evidence" value="ECO:0007669"/>
    <property type="project" value="UniProtKB-KW"/>
</dbReference>
<sequence length="362" mass="40597">MENFVVSARKYRPLEFSDVVGQSAITNTLEQAIESSQIPQALLFCGPRGVGKTTCARILARKINEENGVDGDNDFTFNIFELDAASNNSVDDIRSLIDQVRIVPQVGKYRVYIIDEVHMLSTAAFNTFLKTLEEPPAHAIFILATTEKHKIIPTILSRCQIYDFKRISVEDIKGHLVNVATKEAVTYEDDALHLIAQKADGALRDSLSIFDRMTTFTNKNLTLDAVAENLNVLDYEYYFKMTDAFLDNDIPEAMLQFNTILNKGFDAHLFITGLGSHFRDLLMAKTANTVQLLEVGERTKTKYVEHAQKCTSVFLFGAIEICNHADINYKTSKNPRLTVEIALMQLASLTAEEQGLKKKNIG</sequence>
<evidence type="ECO:0000256" key="11">
    <source>
        <dbReference type="RuleBase" id="RU364063"/>
    </source>
</evidence>
<dbReference type="InterPro" id="IPR045085">
    <property type="entry name" value="HLD_clamp_pol_III_gamma_tau"/>
</dbReference>
<keyword evidence="3 11" id="KW-0548">Nucleotidyltransferase</keyword>
<keyword evidence="9 11" id="KW-0239">DNA-directed DNA polymerase</keyword>
<dbReference type="AlphaFoldDB" id="A0A3L9MKW7"/>
<dbReference type="FunFam" id="1.10.8.60:FF:000013">
    <property type="entry name" value="DNA polymerase III subunit gamma/tau"/>
    <property type="match status" value="1"/>
</dbReference>
<dbReference type="PANTHER" id="PTHR11669:SF0">
    <property type="entry name" value="PROTEIN STICHEL-LIKE 2"/>
    <property type="match status" value="1"/>
</dbReference>
<evidence type="ECO:0000259" key="12">
    <source>
        <dbReference type="SMART" id="SM00382"/>
    </source>
</evidence>
<reference evidence="13 14" key="1">
    <citation type="submission" date="2018-10" db="EMBL/GenBank/DDBJ databases">
        <authorList>
            <person name="Chen X."/>
        </authorList>
    </citation>
    <scope>NUCLEOTIDE SEQUENCE [LARGE SCALE GENOMIC DNA]</scope>
    <source>
        <strain evidence="13 14">YIM 102668</strain>
    </source>
</reference>
<dbReference type="Gene3D" id="1.20.272.10">
    <property type="match status" value="1"/>
</dbReference>
<dbReference type="GO" id="GO:0009360">
    <property type="term" value="C:DNA polymerase III complex"/>
    <property type="evidence" value="ECO:0007669"/>
    <property type="project" value="InterPro"/>
</dbReference>
<dbReference type="PANTHER" id="PTHR11669">
    <property type="entry name" value="REPLICATION FACTOR C / DNA POLYMERASE III GAMMA-TAU SUBUNIT"/>
    <property type="match status" value="1"/>
</dbReference>
<evidence type="ECO:0000256" key="10">
    <source>
        <dbReference type="ARBA" id="ARBA00049244"/>
    </source>
</evidence>
<dbReference type="Gene3D" id="3.40.50.300">
    <property type="entry name" value="P-loop containing nucleotide triphosphate hydrolases"/>
    <property type="match status" value="1"/>
</dbReference>
<comment type="caution">
    <text evidence="13">The sequence shown here is derived from an EMBL/GenBank/DDBJ whole genome shotgun (WGS) entry which is preliminary data.</text>
</comment>
<dbReference type="InterPro" id="IPR027417">
    <property type="entry name" value="P-loop_NTPase"/>
</dbReference>
<evidence type="ECO:0000256" key="3">
    <source>
        <dbReference type="ARBA" id="ARBA00022695"/>
    </source>
</evidence>
<dbReference type="PRINTS" id="PR00300">
    <property type="entry name" value="CLPPROTEASEA"/>
</dbReference>
<dbReference type="InterPro" id="IPR022754">
    <property type="entry name" value="DNA_pol_III_gamma-3"/>
</dbReference>
<keyword evidence="7" id="KW-0862">Zinc</keyword>
<evidence type="ECO:0000313" key="14">
    <source>
        <dbReference type="Proteomes" id="UP000275348"/>
    </source>
</evidence>
<gene>
    <name evidence="11 13" type="primary">dnaX</name>
    <name evidence="13" type="ORF">EAH69_02990</name>
</gene>
<dbReference type="NCBIfam" id="TIGR01128">
    <property type="entry name" value="holA"/>
    <property type="match status" value="1"/>
</dbReference>
<dbReference type="Pfam" id="PF12169">
    <property type="entry name" value="DNA_pol3_gamma3"/>
    <property type="match status" value="1"/>
</dbReference>